<reference evidence="2" key="1">
    <citation type="submission" date="2016-06" db="UniProtKB">
        <authorList>
            <consortium name="WormBaseParasite"/>
        </authorList>
    </citation>
    <scope>IDENTIFICATION</scope>
</reference>
<dbReference type="AlphaFoldDB" id="A0A183DCA2"/>
<feature type="region of interest" description="Disordered" evidence="1">
    <location>
        <begin position="294"/>
        <end position="322"/>
    </location>
</feature>
<evidence type="ECO:0000313" key="2">
    <source>
        <dbReference type="WBParaSite" id="GPUH_0000635201-mRNA-1"/>
    </source>
</evidence>
<feature type="region of interest" description="Disordered" evidence="1">
    <location>
        <begin position="336"/>
        <end position="359"/>
    </location>
</feature>
<protein>
    <submittedName>
        <fullName evidence="2">Ras-GEF domain-containing protein</fullName>
    </submittedName>
</protein>
<proteinExistence type="predicted"/>
<dbReference type="WBParaSite" id="GPUH_0000635201-mRNA-1">
    <property type="protein sequence ID" value="GPUH_0000635201-mRNA-1"/>
    <property type="gene ID" value="GPUH_0000635201"/>
</dbReference>
<accession>A0A183DCA2</accession>
<organism evidence="2">
    <name type="scientific">Gongylonema pulchrum</name>
    <dbReference type="NCBI Taxonomy" id="637853"/>
    <lineage>
        <taxon>Eukaryota</taxon>
        <taxon>Metazoa</taxon>
        <taxon>Ecdysozoa</taxon>
        <taxon>Nematoda</taxon>
        <taxon>Chromadorea</taxon>
        <taxon>Rhabditida</taxon>
        <taxon>Spirurina</taxon>
        <taxon>Spiruromorpha</taxon>
        <taxon>Spiruroidea</taxon>
        <taxon>Gongylonematidae</taxon>
        <taxon>Gongylonema</taxon>
    </lineage>
</organism>
<sequence>LIIKSPILPTDTADSLIAAQPGIRTGVFERHVELSPLTQTNQLSSPSKLVNSTASATPPPLIGYSDWKVLKNLSYSIKHPIMLVVAQEDEGTSAAALSSGALHEVPLQTSISVTNESENKMNASNNNSSRNAKSVLTKNLTLPMILKSTASGAGQINRDVASQFQAVTRAAATLSSNSNSTMKEVASKLTSSKASTAQQAFNDFVQKVAPLILPAVASILKSTDAQSQLQKSIDENANYIGSPQRIAFVRMKPERGVGINRVDTSSTTARTWIRALKIEKMQKNEYGISRKMHSNIDIKPGSSEENKLEHRRGAESAEQHLQVNERAEIRGVFAHKVSGGDSSGHHDNDNVDGNDDDGDTKMADASALVNAQDLKLKSIYSKLFG</sequence>
<evidence type="ECO:0000256" key="1">
    <source>
        <dbReference type="SAM" id="MobiDB-lite"/>
    </source>
</evidence>
<name>A0A183DCA2_9BILA</name>
<feature type="compositionally biased region" description="Basic and acidic residues" evidence="1">
    <location>
        <begin position="302"/>
        <end position="322"/>
    </location>
</feature>